<accession>A0A445MYY0</accession>
<dbReference type="PANTHER" id="PTHR33490">
    <property type="entry name" value="BLR5614 PROTEIN-RELATED"/>
    <property type="match status" value="1"/>
</dbReference>
<dbReference type="SMART" id="SM00460">
    <property type="entry name" value="TGc"/>
    <property type="match status" value="1"/>
</dbReference>
<dbReference type="Pfam" id="PF01841">
    <property type="entry name" value="Transglut_core"/>
    <property type="match status" value="1"/>
</dbReference>
<sequence length="224" mass="25529">MNEETTMKDPSGIPEKYYLPTAIFDSDHEAIKKKTLELTQGLDNPIENAKALFYFVRDRILYNLHVEKHMPEHFRASNTLERGKGYCVQKAVLLVTLARSAGIPARLGLAKIRNNLVPRKLLDILKTNIFPWHGYADLYLDGKWVKATPAFDIQTCETNGFVPVEFDGRNNAMLPSHDKQGNVHVEYLLDRGPFDSVPLDNIRKALIERNMLDPREIVSPSEIN</sequence>
<evidence type="ECO:0000313" key="2">
    <source>
        <dbReference type="EMBL" id="SPD74696.1"/>
    </source>
</evidence>
<dbReference type="Gene3D" id="3.10.620.30">
    <property type="match status" value="1"/>
</dbReference>
<organism evidence="2">
    <name type="scientific">uncultured Desulfobacterium sp</name>
    <dbReference type="NCBI Taxonomy" id="201089"/>
    <lineage>
        <taxon>Bacteria</taxon>
        <taxon>Pseudomonadati</taxon>
        <taxon>Thermodesulfobacteriota</taxon>
        <taxon>Desulfobacteria</taxon>
        <taxon>Desulfobacterales</taxon>
        <taxon>Desulfobacteriaceae</taxon>
        <taxon>Desulfobacterium</taxon>
        <taxon>environmental samples</taxon>
    </lineage>
</organism>
<reference evidence="2" key="1">
    <citation type="submission" date="2018-01" db="EMBL/GenBank/DDBJ databases">
        <authorList>
            <person name="Regsiter A."/>
            <person name="William W."/>
        </authorList>
    </citation>
    <scope>NUCLEOTIDE SEQUENCE</scope>
    <source>
        <strain evidence="2">TRIP AH-1</strain>
    </source>
</reference>
<dbReference type="SUPFAM" id="SSF54001">
    <property type="entry name" value="Cysteine proteinases"/>
    <property type="match status" value="1"/>
</dbReference>
<dbReference type="AlphaFoldDB" id="A0A445MYY0"/>
<dbReference type="PANTHER" id="PTHR33490:SF3">
    <property type="entry name" value="CONSERVED INTEGRAL MEMBRANE PROTEIN"/>
    <property type="match status" value="1"/>
</dbReference>
<dbReference type="EMBL" id="OJIN01000170">
    <property type="protein sequence ID" value="SPD74696.1"/>
    <property type="molecule type" value="Genomic_DNA"/>
</dbReference>
<dbReference type="InterPro" id="IPR002931">
    <property type="entry name" value="Transglutaminase-like"/>
</dbReference>
<proteinExistence type="predicted"/>
<evidence type="ECO:0000259" key="1">
    <source>
        <dbReference type="SMART" id="SM00460"/>
    </source>
</evidence>
<gene>
    <name evidence="2" type="ORF">PITCH_A30016</name>
</gene>
<feature type="domain" description="Transglutaminase-like" evidence="1">
    <location>
        <begin position="79"/>
        <end position="151"/>
    </location>
</feature>
<dbReference type="InterPro" id="IPR038765">
    <property type="entry name" value="Papain-like_cys_pep_sf"/>
</dbReference>
<protein>
    <recommendedName>
        <fullName evidence="1">Transglutaminase-like domain-containing protein</fullName>
    </recommendedName>
</protein>
<name>A0A445MYY0_9BACT</name>